<evidence type="ECO:0000313" key="3">
    <source>
        <dbReference type="Proteomes" id="UP000815677"/>
    </source>
</evidence>
<gene>
    <name evidence="2" type="ORF">MCHLO_07358</name>
</gene>
<organism evidence="2 3">
    <name type="scientific">Mycena chlorophos</name>
    <name type="common">Agaric fungus</name>
    <name type="synonym">Agaricus chlorophos</name>
    <dbReference type="NCBI Taxonomy" id="658473"/>
    <lineage>
        <taxon>Eukaryota</taxon>
        <taxon>Fungi</taxon>
        <taxon>Dikarya</taxon>
        <taxon>Basidiomycota</taxon>
        <taxon>Agaricomycotina</taxon>
        <taxon>Agaricomycetes</taxon>
        <taxon>Agaricomycetidae</taxon>
        <taxon>Agaricales</taxon>
        <taxon>Marasmiineae</taxon>
        <taxon>Mycenaceae</taxon>
        <taxon>Mycena</taxon>
    </lineage>
</organism>
<proteinExistence type="predicted"/>
<feature type="region of interest" description="Disordered" evidence="1">
    <location>
        <begin position="246"/>
        <end position="283"/>
    </location>
</feature>
<feature type="compositionally biased region" description="Basic and acidic residues" evidence="1">
    <location>
        <begin position="246"/>
        <end position="261"/>
    </location>
</feature>
<feature type="compositionally biased region" description="Low complexity" evidence="1">
    <location>
        <begin position="70"/>
        <end position="88"/>
    </location>
</feature>
<keyword evidence="3" id="KW-1185">Reference proteome</keyword>
<sequence>MGQWNDNQSFVNTSQPTVSFTYAADNVTVFSDYTVRYRASKATKIPQIIGTVANEGAHSRRTPKPTSPQARTDPPSSASPSTSRAPHTTRLHPLAVKSYNGLYVPSAGAKAVVIQTRSSHLRLSYNMAFMAQPVENMSQLCVWHVDETLYNAVDNVADGGIKLRSKVPRPTSQADWSLFKEAIRRYEVAYQDLLWRTIQSHADVPYLVSNLSVEIYGAWSRTAMQPLAANSQAYIHPDRALGRRTAKEDADWRHQYQETKTRKWKGKGRTGGKERTASTVRSTVQAMQKELKDVIEAEMGLGLGLTTVERTAEEVPSVLLAQSQIAKTRLGTTASTDPPRGPETLAD</sequence>
<feature type="region of interest" description="Disordered" evidence="1">
    <location>
        <begin position="51"/>
        <end position="89"/>
    </location>
</feature>
<dbReference type="Proteomes" id="UP000815677">
    <property type="component" value="Unassembled WGS sequence"/>
</dbReference>
<dbReference type="EMBL" id="DF846231">
    <property type="protein sequence ID" value="GAT50079.1"/>
    <property type="molecule type" value="Genomic_DNA"/>
</dbReference>
<name>A0ABQ0LHR5_MYCCL</name>
<protein>
    <submittedName>
        <fullName evidence="2">Uncharacterized protein</fullName>
    </submittedName>
</protein>
<reference evidence="2" key="1">
    <citation type="submission" date="2014-09" db="EMBL/GenBank/DDBJ databases">
        <title>Genome sequence of the luminous mushroom Mycena chlorophos for searching fungal bioluminescence genes.</title>
        <authorList>
            <person name="Tanaka Y."/>
            <person name="Kasuga D."/>
            <person name="Oba Y."/>
            <person name="Hase S."/>
            <person name="Sato K."/>
            <person name="Oba Y."/>
            <person name="Sakakibara Y."/>
        </authorList>
    </citation>
    <scope>NUCLEOTIDE SEQUENCE</scope>
</reference>
<evidence type="ECO:0000313" key="2">
    <source>
        <dbReference type="EMBL" id="GAT50079.1"/>
    </source>
</evidence>
<accession>A0ABQ0LHR5</accession>
<evidence type="ECO:0000256" key="1">
    <source>
        <dbReference type="SAM" id="MobiDB-lite"/>
    </source>
</evidence>